<evidence type="ECO:0000313" key="3">
    <source>
        <dbReference type="Proteomes" id="UP001151760"/>
    </source>
</evidence>
<accession>A0ABQ5IP74</accession>
<feature type="compositionally biased region" description="Polar residues" evidence="1">
    <location>
        <begin position="99"/>
        <end position="108"/>
    </location>
</feature>
<keyword evidence="3" id="KW-1185">Reference proteome</keyword>
<reference evidence="2" key="2">
    <citation type="submission" date="2022-01" db="EMBL/GenBank/DDBJ databases">
        <authorList>
            <person name="Yamashiro T."/>
            <person name="Shiraishi A."/>
            <person name="Satake H."/>
            <person name="Nakayama K."/>
        </authorList>
    </citation>
    <scope>NUCLEOTIDE SEQUENCE</scope>
</reference>
<feature type="region of interest" description="Disordered" evidence="1">
    <location>
        <begin position="96"/>
        <end position="120"/>
    </location>
</feature>
<evidence type="ECO:0000256" key="1">
    <source>
        <dbReference type="SAM" id="MobiDB-lite"/>
    </source>
</evidence>
<dbReference type="EMBL" id="BQNB010021014">
    <property type="protein sequence ID" value="GJU01959.1"/>
    <property type="molecule type" value="Genomic_DNA"/>
</dbReference>
<organism evidence="2 3">
    <name type="scientific">Tanacetum coccineum</name>
    <dbReference type="NCBI Taxonomy" id="301880"/>
    <lineage>
        <taxon>Eukaryota</taxon>
        <taxon>Viridiplantae</taxon>
        <taxon>Streptophyta</taxon>
        <taxon>Embryophyta</taxon>
        <taxon>Tracheophyta</taxon>
        <taxon>Spermatophyta</taxon>
        <taxon>Magnoliopsida</taxon>
        <taxon>eudicotyledons</taxon>
        <taxon>Gunneridae</taxon>
        <taxon>Pentapetalae</taxon>
        <taxon>asterids</taxon>
        <taxon>campanulids</taxon>
        <taxon>Asterales</taxon>
        <taxon>Asteraceae</taxon>
        <taxon>Asteroideae</taxon>
        <taxon>Anthemideae</taxon>
        <taxon>Anthemidinae</taxon>
        <taxon>Tanacetum</taxon>
    </lineage>
</organism>
<name>A0ABQ5IP74_9ASTR</name>
<protein>
    <submittedName>
        <fullName evidence="2">Uncharacterized protein</fullName>
    </submittedName>
</protein>
<proteinExistence type="predicted"/>
<reference evidence="2" key="1">
    <citation type="journal article" date="2022" name="Int. J. Mol. Sci.">
        <title>Draft Genome of Tanacetum Coccineum: Genomic Comparison of Closely Related Tanacetum-Family Plants.</title>
        <authorList>
            <person name="Yamashiro T."/>
            <person name="Shiraishi A."/>
            <person name="Nakayama K."/>
            <person name="Satake H."/>
        </authorList>
    </citation>
    <scope>NUCLEOTIDE SEQUENCE</scope>
</reference>
<sequence>MSSCLVPVESFRWIVLFSFMKSQNQLMPSQASFVPDSSAFCTKLATQADWSWSSCDGCHGHKDLDSEPKVDAHDEALFVVSPLKTVHALDRARKDIEQGNESVRSSQVVMDPAGDVQASC</sequence>
<gene>
    <name evidence="2" type="ORF">Tco_1112297</name>
</gene>
<comment type="caution">
    <text evidence="2">The sequence shown here is derived from an EMBL/GenBank/DDBJ whole genome shotgun (WGS) entry which is preliminary data.</text>
</comment>
<dbReference type="Proteomes" id="UP001151760">
    <property type="component" value="Unassembled WGS sequence"/>
</dbReference>
<evidence type="ECO:0000313" key="2">
    <source>
        <dbReference type="EMBL" id="GJU01959.1"/>
    </source>
</evidence>